<dbReference type="PROSITE" id="PS51450">
    <property type="entry name" value="LRR"/>
    <property type="match status" value="3"/>
</dbReference>
<dbReference type="PANTHER" id="PTHR15454">
    <property type="entry name" value="NISCHARIN RELATED"/>
    <property type="match status" value="1"/>
</dbReference>
<feature type="region of interest" description="Disordered" evidence="3">
    <location>
        <begin position="589"/>
        <end position="616"/>
    </location>
</feature>
<keyword evidence="5" id="KW-1185">Reference proteome</keyword>
<feature type="region of interest" description="Disordered" evidence="3">
    <location>
        <begin position="628"/>
        <end position="681"/>
    </location>
</feature>
<dbReference type="Pfam" id="PF13855">
    <property type="entry name" value="LRR_8"/>
    <property type="match status" value="1"/>
</dbReference>
<dbReference type="GO" id="GO:0005737">
    <property type="term" value="C:cytoplasm"/>
    <property type="evidence" value="ECO:0007669"/>
    <property type="project" value="TreeGrafter"/>
</dbReference>
<dbReference type="AlphaFoldDB" id="A0AAP0KP00"/>
<dbReference type="PANTHER" id="PTHR15454:SF7">
    <property type="entry name" value="OS07G0106100 PROTEIN"/>
    <property type="match status" value="1"/>
</dbReference>
<sequence length="706" mass="78918">MVRFSCFHMNIHHHKYKEVHQTAETMSKAHHDYVDNQAVRFSSCLNPLVLKENYDNPSDGSIDKAMSSSSLEHCWKPEENAEVSQRAFLKRSQSVGSHLHREIRAASDEETENEIDRGFSDGSNGNNSESQGNGSAKASYWKNEVELFEQYDTDINSFNQFHPDLSASLVQGNDDELRGKSIFSIGDEKHVEEERRKPFVTQLASEHVSEFGPSTPLTPRIEKSRSLPSVRVLLHSSENDSPSQLLRRCRTRSSEDLDTLKARRKEILNNAQFHAMEGEGKEKDILGSKKIECDSQIGDGYDEYDVANYERASMVSGRIGDDMNKHESESSGVQNGEELLNAEFKLKRIEEWVSKIDLGDSRPLDEISDTQSIDMVKKASHVWNNVTNAKLDPKNTYGMEAAKHYISSLTATSTAAQLNNLGLVVIPFLSAFVSLKVLSLSGNSIVRITAGALPRGLHVLNLSKNNISNIEGLRELGRLRVLDLSYNRILRIGHGLASCSSLKELFLAGNKISEVEGLHRLLKLNILDLRFNKISTAKCLGQLAANYASLHSLNLEGNPAQINVGDEQLKKYLHSLLPHLVYYNKHHLRASSSKEPTERSARSSLTAHPSERSLRSAEHKLVRKGIHNAAIGKGLPSSSQGLRGHSVRSPKRNKDHHGRLPPHAGTRGTHHHRHHFMDASSKWPNVRLAEASSIRKSRSEEFLGFS</sequence>
<dbReference type="InterPro" id="IPR001611">
    <property type="entry name" value="Leu-rich_rpt"/>
</dbReference>
<dbReference type="FunFam" id="3.80.10.10:FF:000320">
    <property type="entry name" value="Protein phosphatase 1 regulatory subunit pprA"/>
    <property type="match status" value="1"/>
</dbReference>
<dbReference type="InterPro" id="IPR003591">
    <property type="entry name" value="Leu-rich_rpt_typical-subtyp"/>
</dbReference>
<keyword evidence="2" id="KW-0677">Repeat</keyword>
<proteinExistence type="predicted"/>
<evidence type="ECO:0000313" key="5">
    <source>
        <dbReference type="Proteomes" id="UP001417504"/>
    </source>
</evidence>
<evidence type="ECO:0000256" key="2">
    <source>
        <dbReference type="ARBA" id="ARBA00022737"/>
    </source>
</evidence>
<evidence type="ECO:0000313" key="4">
    <source>
        <dbReference type="EMBL" id="KAK9156001.1"/>
    </source>
</evidence>
<dbReference type="Proteomes" id="UP001417504">
    <property type="component" value="Unassembled WGS sequence"/>
</dbReference>
<evidence type="ECO:0000256" key="3">
    <source>
        <dbReference type="SAM" id="MobiDB-lite"/>
    </source>
</evidence>
<organism evidence="4 5">
    <name type="scientific">Stephania japonica</name>
    <dbReference type="NCBI Taxonomy" id="461633"/>
    <lineage>
        <taxon>Eukaryota</taxon>
        <taxon>Viridiplantae</taxon>
        <taxon>Streptophyta</taxon>
        <taxon>Embryophyta</taxon>
        <taxon>Tracheophyta</taxon>
        <taxon>Spermatophyta</taxon>
        <taxon>Magnoliopsida</taxon>
        <taxon>Ranunculales</taxon>
        <taxon>Menispermaceae</taxon>
        <taxon>Menispermoideae</taxon>
        <taxon>Cissampelideae</taxon>
        <taxon>Stephania</taxon>
    </lineage>
</organism>
<feature type="region of interest" description="Disordered" evidence="3">
    <location>
        <begin position="101"/>
        <end position="136"/>
    </location>
</feature>
<comment type="caution">
    <text evidence="4">The sequence shown here is derived from an EMBL/GenBank/DDBJ whole genome shotgun (WGS) entry which is preliminary data.</text>
</comment>
<evidence type="ECO:0000256" key="1">
    <source>
        <dbReference type="ARBA" id="ARBA00022614"/>
    </source>
</evidence>
<dbReference type="SMART" id="SM00365">
    <property type="entry name" value="LRR_SD22"/>
    <property type="match status" value="4"/>
</dbReference>
<reference evidence="4 5" key="1">
    <citation type="submission" date="2024-01" db="EMBL/GenBank/DDBJ databases">
        <title>Genome assemblies of Stephania.</title>
        <authorList>
            <person name="Yang L."/>
        </authorList>
    </citation>
    <scope>NUCLEOTIDE SEQUENCE [LARGE SCALE GENOMIC DNA]</scope>
    <source>
        <strain evidence="4">QJT</strain>
        <tissue evidence="4">Leaf</tissue>
    </source>
</reference>
<dbReference type="Gene3D" id="3.80.10.10">
    <property type="entry name" value="Ribonuclease Inhibitor"/>
    <property type="match status" value="1"/>
</dbReference>
<name>A0AAP0KP00_9MAGN</name>
<dbReference type="InterPro" id="IPR032675">
    <property type="entry name" value="LRR_dom_sf"/>
</dbReference>
<feature type="compositionally biased region" description="Low complexity" evidence="3">
    <location>
        <begin position="120"/>
        <end position="135"/>
    </location>
</feature>
<accession>A0AAP0KP00</accession>
<feature type="compositionally biased region" description="Basic residues" evidence="3">
    <location>
        <begin position="645"/>
        <end position="660"/>
    </location>
</feature>
<dbReference type="SMART" id="SM00369">
    <property type="entry name" value="LRR_TYP"/>
    <property type="match status" value="3"/>
</dbReference>
<gene>
    <name evidence="4" type="ORF">Sjap_003481</name>
</gene>
<keyword evidence="1" id="KW-0433">Leucine-rich repeat</keyword>
<dbReference type="EMBL" id="JBBNAE010000001">
    <property type="protein sequence ID" value="KAK9156001.1"/>
    <property type="molecule type" value="Genomic_DNA"/>
</dbReference>
<protein>
    <submittedName>
        <fullName evidence="4">Uncharacterized protein</fullName>
    </submittedName>
</protein>
<dbReference type="SUPFAM" id="SSF52075">
    <property type="entry name" value="Outer arm dynein light chain 1"/>
    <property type="match status" value="1"/>
</dbReference>